<protein>
    <submittedName>
        <fullName evidence="2">Uncharacterized protein</fullName>
    </submittedName>
</protein>
<feature type="region of interest" description="Disordered" evidence="1">
    <location>
        <begin position="178"/>
        <end position="203"/>
    </location>
</feature>
<proteinExistence type="predicted"/>
<gene>
    <name evidence="2" type="ORF">PR048_004545</name>
</gene>
<keyword evidence="3" id="KW-1185">Reference proteome</keyword>
<comment type="caution">
    <text evidence="2">The sequence shown here is derived from an EMBL/GenBank/DDBJ whole genome shotgun (WGS) entry which is preliminary data.</text>
</comment>
<organism evidence="2 3">
    <name type="scientific">Dryococelus australis</name>
    <dbReference type="NCBI Taxonomy" id="614101"/>
    <lineage>
        <taxon>Eukaryota</taxon>
        <taxon>Metazoa</taxon>
        <taxon>Ecdysozoa</taxon>
        <taxon>Arthropoda</taxon>
        <taxon>Hexapoda</taxon>
        <taxon>Insecta</taxon>
        <taxon>Pterygota</taxon>
        <taxon>Neoptera</taxon>
        <taxon>Polyneoptera</taxon>
        <taxon>Phasmatodea</taxon>
        <taxon>Verophasmatodea</taxon>
        <taxon>Anareolatae</taxon>
        <taxon>Phasmatidae</taxon>
        <taxon>Eurycanthinae</taxon>
        <taxon>Dryococelus</taxon>
    </lineage>
</organism>
<evidence type="ECO:0000256" key="1">
    <source>
        <dbReference type="SAM" id="MobiDB-lite"/>
    </source>
</evidence>
<dbReference type="EMBL" id="JARBHB010000002">
    <property type="protein sequence ID" value="KAJ8891980.1"/>
    <property type="molecule type" value="Genomic_DNA"/>
</dbReference>
<accession>A0ABQ9I5R7</accession>
<reference evidence="2 3" key="1">
    <citation type="submission" date="2023-02" db="EMBL/GenBank/DDBJ databases">
        <title>LHISI_Scaffold_Assembly.</title>
        <authorList>
            <person name="Stuart O.P."/>
            <person name="Cleave R."/>
            <person name="Magrath M.J.L."/>
            <person name="Mikheyev A.S."/>
        </authorList>
    </citation>
    <scope>NUCLEOTIDE SEQUENCE [LARGE SCALE GENOMIC DNA]</scope>
    <source>
        <strain evidence="2">Daus_M_001</strain>
        <tissue evidence="2">Leg muscle</tissue>
    </source>
</reference>
<evidence type="ECO:0000313" key="2">
    <source>
        <dbReference type="EMBL" id="KAJ8891980.1"/>
    </source>
</evidence>
<sequence length="618" mass="67485">MRDEESRLSHRAGLHVTGTHGRCAFKVKERRIRATLTPTSRASSLLHKDHSVSVTGSEWVSGNKTRGVLSARVASVKVPQFSLCSAVTSTEVSLACSHTLFCGRVNSRSSRNVTGLWEKTGRPPLPDTLLTLRPPHPSEPFVNGVNLPREPLWFSVVLSGNGMTEYCLICSDVPLTSSQPRQSDERVPAHDVAPPPPCAGGDPVTFPPCGPRRRAVRHFRPAGSRHDAPPEKPPLVTPPRHCAPLSNDGSIICELHGGPGRAGPGCSLPAPAPPAVSICCKGLTIWRKVTIEHHLAHFRRGVGLVMWLAITESPWLEGALLEHSTDVGIHERQGHCLQDLMISPTSPSTTGSYSGDKFSENQILYTLSGNRCFMPLRGLTYPGRVRDYRSVRTWQALTEWVARPCQTLLTGTAARARLFLRAGRQAEATASWTQSSRQYRGEATTAAHAPAICWELLRLRHRPRGEPRRKAVSGRGWISKSCTAEAESFDADLQKQGDRPATITSPTPSYRRKREQLQHINRRGARSVFEGSEAGNEVFLGPSEYGRSRENPPASGIVRHDAHMRKNPGVTLPRIEPGPLWWEASSLTTTPPRAPCGVVVSLVSAGGSLARFSEPTFG</sequence>
<dbReference type="Proteomes" id="UP001159363">
    <property type="component" value="Chromosome 2"/>
</dbReference>
<feature type="region of interest" description="Disordered" evidence="1">
    <location>
        <begin position="488"/>
        <end position="512"/>
    </location>
</feature>
<name>A0ABQ9I5R7_9NEOP</name>
<evidence type="ECO:0000313" key="3">
    <source>
        <dbReference type="Proteomes" id="UP001159363"/>
    </source>
</evidence>